<proteinExistence type="predicted"/>
<name>A0A0F9WGX8_9ZZZZ</name>
<reference evidence="1" key="1">
    <citation type="journal article" date="2015" name="Nature">
        <title>Complex archaea that bridge the gap between prokaryotes and eukaryotes.</title>
        <authorList>
            <person name="Spang A."/>
            <person name="Saw J.H."/>
            <person name="Jorgensen S.L."/>
            <person name="Zaremba-Niedzwiedzka K."/>
            <person name="Martijn J."/>
            <person name="Lind A.E."/>
            <person name="van Eijk R."/>
            <person name="Schleper C."/>
            <person name="Guy L."/>
            <person name="Ettema T.J."/>
        </authorList>
    </citation>
    <scope>NUCLEOTIDE SEQUENCE</scope>
</reference>
<comment type="caution">
    <text evidence="1">The sequence shown here is derived from an EMBL/GenBank/DDBJ whole genome shotgun (WGS) entry which is preliminary data.</text>
</comment>
<gene>
    <name evidence="1" type="ORF">LCGC14_0357730</name>
</gene>
<dbReference type="AlphaFoldDB" id="A0A0F9WGX8"/>
<sequence length="79" mass="9428">MKYRTKQSRLQATMRKFVKVHKVHSFTTQEVSAWMIRMGLFPIPKRGDPKELCEEWESNLDSIGKHKLPNQNIVREMQK</sequence>
<dbReference type="EMBL" id="LAZR01000275">
    <property type="protein sequence ID" value="KKN77648.1"/>
    <property type="molecule type" value="Genomic_DNA"/>
</dbReference>
<organism evidence="1">
    <name type="scientific">marine sediment metagenome</name>
    <dbReference type="NCBI Taxonomy" id="412755"/>
    <lineage>
        <taxon>unclassified sequences</taxon>
        <taxon>metagenomes</taxon>
        <taxon>ecological metagenomes</taxon>
    </lineage>
</organism>
<protein>
    <submittedName>
        <fullName evidence="1">Uncharacterized protein</fullName>
    </submittedName>
</protein>
<accession>A0A0F9WGX8</accession>
<evidence type="ECO:0000313" key="1">
    <source>
        <dbReference type="EMBL" id="KKN77648.1"/>
    </source>
</evidence>